<feature type="site" description="Important for catalytic activity" evidence="11">
    <location>
        <position position="1028"/>
    </location>
</feature>
<dbReference type="InterPro" id="IPR002880">
    <property type="entry name" value="Pyrv_Fd/Flavodoxin_OxRdtase_N"/>
</dbReference>
<dbReference type="SUPFAM" id="SSF53323">
    <property type="entry name" value="Pyruvate-ferredoxin oxidoreductase, PFOR, domain III"/>
    <property type="match status" value="1"/>
</dbReference>
<feature type="binding site" evidence="12">
    <location>
        <position position="1103"/>
    </location>
    <ligand>
        <name>[4Fe-4S] cluster</name>
        <dbReference type="ChEBI" id="CHEBI:49883"/>
        <label>3</label>
    </ligand>
</feature>
<dbReference type="EMBL" id="RPFW01000002">
    <property type="protein sequence ID" value="TVZ05323.1"/>
    <property type="molecule type" value="Genomic_DNA"/>
</dbReference>
<feature type="compositionally biased region" description="Low complexity" evidence="13">
    <location>
        <begin position="774"/>
        <end position="789"/>
    </location>
</feature>
<dbReference type="InterPro" id="IPR037112">
    <property type="entry name" value="Pyrv-flavodox_OxR_EKR_sf"/>
</dbReference>
<evidence type="ECO:0000256" key="1">
    <source>
        <dbReference type="ARBA" id="ARBA00009032"/>
    </source>
</evidence>
<dbReference type="Pfam" id="PF01855">
    <property type="entry name" value="POR_N"/>
    <property type="match status" value="1"/>
</dbReference>
<dbReference type="SMART" id="SM00890">
    <property type="entry name" value="EKR"/>
    <property type="match status" value="1"/>
</dbReference>
<evidence type="ECO:0000256" key="12">
    <source>
        <dbReference type="PIRSR" id="PIRSR000159-50"/>
    </source>
</evidence>
<dbReference type="SUPFAM" id="SSF52922">
    <property type="entry name" value="TK C-terminal domain-like"/>
    <property type="match status" value="1"/>
</dbReference>
<keyword evidence="5 9" id="KW-0249">Electron transport</keyword>
<proteinExistence type="inferred from homology"/>
<keyword evidence="6 9" id="KW-0560">Oxidoreductase</keyword>
<dbReference type="CDD" id="cd03377">
    <property type="entry name" value="TPP_PFOR_PNO"/>
    <property type="match status" value="1"/>
</dbReference>
<dbReference type="InterPro" id="IPR050722">
    <property type="entry name" value="Pyruvate:ferred/Flavod_OxRd"/>
</dbReference>
<feature type="binding site" evidence="10">
    <location>
        <begin position="1023"/>
        <end position="1028"/>
    </location>
    <ligand>
        <name>thiamine diphosphate</name>
        <dbReference type="ChEBI" id="CHEBI:58937"/>
    </ligand>
</feature>
<dbReference type="Pfam" id="PF02775">
    <property type="entry name" value="TPP_enzyme_C"/>
    <property type="match status" value="1"/>
</dbReference>
<keyword evidence="4 12" id="KW-0479">Metal-binding</keyword>
<sequence length="1211" mass="128469">MTRVTIDGNEAAASAAYRLNDVCCIYPITPSSAMAELADEWSSKGRVNIWGGVPTVVEMQSEGGAAGALHGALQGGSLTTTFTASQGLLLMIPNMYKIAGELTPAVFQVAARSLAAQGLSIFGDHSDVMAVRQTGFALLCSGSVQEAHDLAVVAQAASLATRVPFVHFFDGFRTSHELNECELLSDDELRALVPYELVRAHRLRAMNPEHPVVRGTAQNPDVYFQARETVNPFYAAVPGAVASAMSALASLTGRRYHLASYHGHPEAERVIVIMGSGAETAAATAGYLAARGERVGVVQVRLFRPFPVTELLAALPPTAERIAVLDRTKEPGSLGEPLFLDVLATLAEAAAADGGRLMPLVAGGRYGLASKEFTPGMVAGVFAELAHPAPRPRFTIGINDDVSGSSLPYDDLDIEDPATTRAVFFGLGSDGTVSANKNSIKILGDAGLHAQGYFVYDSKKSGSETVSHLRFGPAPISAPYLIRRAGFVGVHQARLIGRDEVLDRAAPGAVVLLNTPVPPDAVWDSLPGSARSQIEAKKLTLYAIDARAVAREAGLGGRVNTVLQTCFFAISGVLPADEAIPAIKSAIAKSYGKRGPEIVARNNAAVDAAVAGLHRVEVPPAGEMPAEAPPARSPVFLGAPEFVRTVTAAMLAGRGDELPVSALPVDGTYPPGTSRYEKRNISDLVAVWDPETCIQCGNCSFVCPHSVIRSTFYPDGLLDGAPDGFKSAPLDSRGLPDSAFTLQIYAEDCTGCGLCVEACPVPLRGAVPAPPAGPAAASSPDTGAGAAAPRKAINLEPYDRDTVRRDVAFFETLPLADRSRVDFGTVRGAQFLQPLFEFSGACAGCGETPYVRLLSQLFGDRLLVANATGCSSIYGGNLPTTPWTTNRDGRGPAWSNSLFEDNAEFGLGFRLAADQQLALARARLAELRDAVGAELADEILAAPQRRESEYAAQRARVTELTRRLAAMDAANPSVRDLLSVVDHLVRRSVWIVGGDGWAYDIGAGGLDHVLATGRDVNVLVLDTEVYSNTGGQASKATPLGAVAKFAAAGKRVPKKDLALQAIAYGSVYVARVAMGADPQQTLRALREAEAYDGPSLVIAYSHCIAHGIEKDGQLLRNGMDQQYRAVASGYWPLVRYDPVTRAFLLDSPRPRLPLSAYTGQELRFRILERTDPETAARLAELAQQEVHQRWTTYEEMAARGPERFPAAEGST</sequence>
<dbReference type="OrthoDB" id="9794954at2"/>
<feature type="binding site" evidence="10">
    <location>
        <position position="870"/>
    </location>
    <ligand>
        <name>thiamine diphosphate</name>
        <dbReference type="ChEBI" id="CHEBI:58937"/>
    </ligand>
</feature>
<dbReference type="PROSITE" id="PS51379">
    <property type="entry name" value="4FE4S_FER_2"/>
    <property type="match status" value="2"/>
</dbReference>
<dbReference type="InterPro" id="IPR019752">
    <property type="entry name" value="Pyrv/ketoisovalerate_OxRed_cat"/>
</dbReference>
<dbReference type="CDD" id="cd07034">
    <property type="entry name" value="TPP_PYR_PFOR_IOR-alpha_like"/>
    <property type="match status" value="1"/>
</dbReference>
<feature type="binding site" evidence="10">
    <location>
        <position position="29"/>
    </location>
    <ligand>
        <name>pyruvate</name>
        <dbReference type="ChEBI" id="CHEBI:15361"/>
    </ligand>
</feature>
<dbReference type="GO" id="GO:0006979">
    <property type="term" value="P:response to oxidative stress"/>
    <property type="evidence" value="ECO:0007669"/>
    <property type="project" value="TreeGrafter"/>
</dbReference>
<evidence type="ECO:0000256" key="6">
    <source>
        <dbReference type="ARBA" id="ARBA00023002"/>
    </source>
</evidence>
<evidence type="ECO:0000256" key="2">
    <source>
        <dbReference type="ARBA" id="ARBA00022448"/>
    </source>
</evidence>
<dbReference type="InterPro" id="IPR017896">
    <property type="entry name" value="4Fe4S_Fe-S-bd"/>
</dbReference>
<comment type="similarity">
    <text evidence="1 9">Belongs to the pyruvate:ferredoxin/flavodoxin oxidoreductase family.</text>
</comment>
<dbReference type="NCBIfam" id="TIGR02176">
    <property type="entry name" value="pyruv_ox_red"/>
    <property type="match status" value="1"/>
</dbReference>
<keyword evidence="15" id="KW-0670">Pyruvate</keyword>
<keyword evidence="7 12" id="KW-0408">Iron</keyword>
<dbReference type="FunFam" id="3.40.50.920:FF:000007">
    <property type="entry name" value="Pyruvate:ferredoxin (Flavodoxin) oxidoreductase"/>
    <property type="match status" value="1"/>
</dbReference>
<dbReference type="Proteomes" id="UP000460272">
    <property type="component" value="Unassembled WGS sequence"/>
</dbReference>
<evidence type="ECO:0000256" key="10">
    <source>
        <dbReference type="PIRSR" id="PIRSR000159-1"/>
    </source>
</evidence>
<organism evidence="15 16">
    <name type="scientific">Trebonia kvetii</name>
    <dbReference type="NCBI Taxonomy" id="2480626"/>
    <lineage>
        <taxon>Bacteria</taxon>
        <taxon>Bacillati</taxon>
        <taxon>Actinomycetota</taxon>
        <taxon>Actinomycetes</taxon>
        <taxon>Streptosporangiales</taxon>
        <taxon>Treboniaceae</taxon>
        <taxon>Trebonia</taxon>
    </lineage>
</organism>
<comment type="caution">
    <text evidence="15">The sequence shown here is derived from an EMBL/GenBank/DDBJ whole genome shotgun (WGS) entry which is preliminary data.</text>
</comment>
<feature type="binding site" evidence="12">
    <location>
        <position position="699"/>
    </location>
    <ligand>
        <name>[4Fe-4S] cluster</name>
        <dbReference type="ChEBI" id="CHEBI:49883"/>
        <label>1</label>
    </ligand>
</feature>
<keyword evidence="8 12" id="KW-0411">Iron-sulfur</keyword>
<feature type="binding site" evidence="12">
    <location>
        <position position="752"/>
    </location>
    <ligand>
        <name>[4Fe-4S] cluster</name>
        <dbReference type="ChEBI" id="CHEBI:49883"/>
        <label>2</label>
    </ligand>
</feature>
<dbReference type="PROSITE" id="PS00198">
    <property type="entry name" value="4FE4S_FER_1"/>
    <property type="match status" value="2"/>
</dbReference>
<evidence type="ECO:0000256" key="8">
    <source>
        <dbReference type="ARBA" id="ARBA00023014"/>
    </source>
</evidence>
<keyword evidence="3 12" id="KW-0004">4Fe-4S</keyword>
<feature type="binding site" evidence="12">
    <location>
        <position position="845"/>
    </location>
    <ligand>
        <name>[4Fe-4S] cluster</name>
        <dbReference type="ChEBI" id="CHEBI:49883"/>
        <label>3</label>
    </ligand>
</feature>
<evidence type="ECO:0000256" key="5">
    <source>
        <dbReference type="ARBA" id="ARBA00022982"/>
    </source>
</evidence>
<evidence type="ECO:0000256" key="11">
    <source>
        <dbReference type="PIRSR" id="PIRSR000159-2"/>
    </source>
</evidence>
<feature type="region of interest" description="Disordered" evidence="13">
    <location>
        <begin position="770"/>
        <end position="791"/>
    </location>
</feature>
<dbReference type="RefSeq" id="WP_145853026.1">
    <property type="nucleotide sequence ID" value="NZ_RPFW01000002.1"/>
</dbReference>
<reference evidence="15 16" key="1">
    <citation type="submission" date="2018-11" db="EMBL/GenBank/DDBJ databases">
        <title>Trebonia kvetii gen.nov., sp.nov., a novel acidophilic actinobacterium, and proposal of the new actinobacterial family Treboniaceae fam. nov.</title>
        <authorList>
            <person name="Rapoport D."/>
            <person name="Sagova-Mareckova M."/>
            <person name="Sedlacek I."/>
            <person name="Provaznik J."/>
            <person name="Kralova S."/>
            <person name="Pavlinic D."/>
            <person name="Benes V."/>
            <person name="Kopecky J."/>
        </authorList>
    </citation>
    <scope>NUCLEOTIDE SEQUENCE [LARGE SCALE GENOMIC DNA]</scope>
    <source>
        <strain evidence="15 16">15Tr583</strain>
    </source>
</reference>
<evidence type="ECO:0000256" key="4">
    <source>
        <dbReference type="ARBA" id="ARBA00022723"/>
    </source>
</evidence>
<feature type="binding site" evidence="12">
    <location>
        <position position="703"/>
    </location>
    <ligand>
        <name>[4Fe-4S] cluster</name>
        <dbReference type="ChEBI" id="CHEBI:49883"/>
        <label>2</label>
    </ligand>
</feature>
<feature type="site" description="Important for catalytic activity" evidence="11">
    <location>
        <position position="112"/>
    </location>
</feature>
<feature type="binding site" evidence="10">
    <location>
        <position position="112"/>
    </location>
    <ligand>
        <name>pyruvate</name>
        <dbReference type="ChEBI" id="CHEBI:15361"/>
    </ligand>
</feature>
<dbReference type="InterPro" id="IPR011766">
    <property type="entry name" value="TPP_enzyme_TPP-bd"/>
</dbReference>
<dbReference type="Pfam" id="PF12838">
    <property type="entry name" value="Fer4_7"/>
    <property type="match status" value="1"/>
</dbReference>
<name>A0A6P2C724_9ACTN</name>
<dbReference type="FunFam" id="3.40.50.970:FF:000012">
    <property type="entry name" value="Pyruvate:ferredoxin (Flavodoxin) oxidoreductase"/>
    <property type="match status" value="1"/>
</dbReference>
<feature type="binding site" evidence="12">
    <location>
        <position position="759"/>
    </location>
    <ligand>
        <name>[4Fe-4S] cluster</name>
        <dbReference type="ChEBI" id="CHEBI:49883"/>
        <label>1</label>
    </ligand>
</feature>
<dbReference type="Gene3D" id="3.40.920.10">
    <property type="entry name" value="Pyruvate-ferredoxin oxidoreductase, PFOR, domain III"/>
    <property type="match status" value="1"/>
</dbReference>
<feature type="binding site" evidence="10">
    <location>
        <position position="62"/>
    </location>
    <ligand>
        <name>thiamine diphosphate</name>
        <dbReference type="ChEBI" id="CHEBI:58937"/>
    </ligand>
</feature>
<dbReference type="Gene3D" id="3.40.50.920">
    <property type="match status" value="1"/>
</dbReference>
<feature type="site" description="Important for catalytic activity" evidence="11">
    <location>
        <position position="62"/>
    </location>
</feature>
<dbReference type="Pfam" id="PF10371">
    <property type="entry name" value="EKR"/>
    <property type="match status" value="1"/>
</dbReference>
<feature type="domain" description="4Fe-4S ferredoxin-type" evidence="14">
    <location>
        <begin position="740"/>
        <end position="772"/>
    </location>
</feature>
<dbReference type="InterPro" id="IPR029061">
    <property type="entry name" value="THDP-binding"/>
</dbReference>
<feature type="binding site" evidence="12">
    <location>
        <position position="870"/>
    </location>
    <ligand>
        <name>[4Fe-4S] cluster</name>
        <dbReference type="ChEBI" id="CHEBI:49883"/>
        <label>3</label>
    </ligand>
</feature>
<gene>
    <name evidence="15" type="primary">nifJ</name>
    <name evidence="15" type="ORF">EAS64_12165</name>
</gene>
<feature type="binding site" evidence="10">
    <location>
        <begin position="994"/>
        <end position="997"/>
    </location>
    <ligand>
        <name>thiamine diphosphate</name>
        <dbReference type="ChEBI" id="CHEBI:58937"/>
    </ligand>
</feature>
<dbReference type="InterPro" id="IPR019456">
    <property type="entry name" value="Pyrv-flavodox_OxRtase_EKR"/>
</dbReference>
<feature type="site" description="Important for catalytic activity" evidence="11">
    <location>
        <position position="29"/>
    </location>
</feature>
<dbReference type="GO" id="GO:0022900">
    <property type="term" value="P:electron transport chain"/>
    <property type="evidence" value="ECO:0007669"/>
    <property type="project" value="InterPro"/>
</dbReference>
<dbReference type="GO" id="GO:0000287">
    <property type="term" value="F:magnesium ion binding"/>
    <property type="evidence" value="ECO:0007669"/>
    <property type="project" value="UniProtKB-ARBA"/>
</dbReference>
<feature type="binding site" evidence="10">
    <location>
        <position position="847"/>
    </location>
    <ligand>
        <name>thiamine diphosphate</name>
        <dbReference type="ChEBI" id="CHEBI:58937"/>
    </ligand>
</feature>
<feature type="binding site" evidence="12">
    <location>
        <position position="842"/>
    </location>
    <ligand>
        <name>[4Fe-4S] cluster</name>
        <dbReference type="ChEBI" id="CHEBI:49883"/>
        <label>3</label>
    </ligand>
</feature>
<dbReference type="PANTHER" id="PTHR32154">
    <property type="entry name" value="PYRUVATE-FLAVODOXIN OXIDOREDUCTASE-RELATED"/>
    <property type="match status" value="1"/>
</dbReference>
<evidence type="ECO:0000256" key="7">
    <source>
        <dbReference type="ARBA" id="ARBA00023004"/>
    </source>
</evidence>
<dbReference type="InterPro" id="IPR017900">
    <property type="entry name" value="4Fe4S_Fe_S_CS"/>
</dbReference>
<feature type="domain" description="4Fe-4S ferredoxin-type" evidence="14">
    <location>
        <begin position="684"/>
        <end position="713"/>
    </location>
</feature>
<dbReference type="AlphaFoldDB" id="A0A6P2C724"/>
<dbReference type="GO" id="GO:0005506">
    <property type="term" value="F:iron ion binding"/>
    <property type="evidence" value="ECO:0007669"/>
    <property type="project" value="InterPro"/>
</dbReference>
<dbReference type="Gene3D" id="3.40.50.970">
    <property type="match status" value="2"/>
</dbReference>
<feature type="binding site" evidence="12">
    <location>
        <position position="696"/>
    </location>
    <ligand>
        <name>[4Fe-4S] cluster</name>
        <dbReference type="ChEBI" id="CHEBI:49883"/>
        <label>1</label>
    </ligand>
</feature>
<feature type="binding site" evidence="12">
    <location>
        <position position="749"/>
    </location>
    <ligand>
        <name>[4Fe-4S] cluster</name>
        <dbReference type="ChEBI" id="CHEBI:49883"/>
        <label>2</label>
    </ligand>
</feature>
<keyword evidence="16" id="KW-1185">Reference proteome</keyword>
<dbReference type="Gene3D" id="4.10.780.10">
    <property type="entry name" value="Pyruvate-flavodoxin oxidoreductase, EKR domain"/>
    <property type="match status" value="1"/>
</dbReference>
<dbReference type="SUPFAM" id="SSF52518">
    <property type="entry name" value="Thiamin diphosphate-binding fold (THDP-binding)"/>
    <property type="match status" value="2"/>
</dbReference>
<feature type="binding site" evidence="12">
    <location>
        <position position="693"/>
    </location>
    <ligand>
        <name>[4Fe-4S] cluster</name>
        <dbReference type="ChEBI" id="CHEBI:49883"/>
        <label>1</label>
    </ligand>
</feature>
<protein>
    <submittedName>
        <fullName evidence="15">Pyruvate:ferredoxin (Flavodoxin) oxidoreductase</fullName>
    </submittedName>
</protein>
<dbReference type="PIRSF" id="PIRSF000159">
    <property type="entry name" value="NifJ"/>
    <property type="match status" value="1"/>
</dbReference>
<dbReference type="GO" id="GO:0016903">
    <property type="term" value="F:oxidoreductase activity, acting on the aldehyde or oxo group of donors"/>
    <property type="evidence" value="ECO:0007669"/>
    <property type="project" value="InterPro"/>
</dbReference>
<dbReference type="Pfam" id="PF01558">
    <property type="entry name" value="POR"/>
    <property type="match status" value="1"/>
</dbReference>
<dbReference type="SUPFAM" id="SSF54862">
    <property type="entry name" value="4Fe-4S ferredoxins"/>
    <property type="match status" value="1"/>
</dbReference>
<feature type="binding site" evidence="12">
    <location>
        <position position="755"/>
    </location>
    <ligand>
        <name>[4Fe-4S] cluster</name>
        <dbReference type="ChEBI" id="CHEBI:49883"/>
        <label>2</label>
    </ligand>
</feature>
<dbReference type="InterPro" id="IPR002869">
    <property type="entry name" value="Pyrv_flavodox_OxRed_cen"/>
</dbReference>
<dbReference type="InterPro" id="IPR011895">
    <property type="entry name" value="Pyrv_flavodox_OxRed"/>
</dbReference>
<dbReference type="InterPro" id="IPR033412">
    <property type="entry name" value="PFOR_II"/>
</dbReference>
<dbReference type="Pfam" id="PF17147">
    <property type="entry name" value="PFOR_II"/>
    <property type="match status" value="1"/>
</dbReference>
<dbReference type="GO" id="GO:0051539">
    <property type="term" value="F:4 iron, 4 sulfur cluster binding"/>
    <property type="evidence" value="ECO:0007669"/>
    <property type="project" value="UniProtKB-KW"/>
</dbReference>
<dbReference type="InterPro" id="IPR009014">
    <property type="entry name" value="Transketo_C/PFOR_II"/>
</dbReference>
<evidence type="ECO:0000259" key="14">
    <source>
        <dbReference type="PROSITE" id="PS51379"/>
    </source>
</evidence>
<dbReference type="GO" id="GO:0030976">
    <property type="term" value="F:thiamine pyrophosphate binding"/>
    <property type="evidence" value="ECO:0007669"/>
    <property type="project" value="InterPro"/>
</dbReference>
<evidence type="ECO:0000256" key="13">
    <source>
        <dbReference type="SAM" id="MobiDB-lite"/>
    </source>
</evidence>
<accession>A0A6P2C724</accession>
<keyword evidence="2 9" id="KW-0813">Transport</keyword>
<comment type="cofactor">
    <cofactor evidence="12">
        <name>[4Fe-4S] cluster</name>
        <dbReference type="ChEBI" id="CHEBI:49883"/>
    </cofactor>
    <text evidence="12">Binds 3 [4Fe-4S] clusters per subunit.</text>
</comment>
<evidence type="ECO:0000313" key="15">
    <source>
        <dbReference type="EMBL" id="TVZ05323.1"/>
    </source>
</evidence>
<evidence type="ECO:0000256" key="9">
    <source>
        <dbReference type="PIRNR" id="PIRNR000159"/>
    </source>
</evidence>
<evidence type="ECO:0000256" key="3">
    <source>
        <dbReference type="ARBA" id="ARBA00022485"/>
    </source>
</evidence>
<dbReference type="PANTHER" id="PTHR32154:SF0">
    <property type="entry name" value="PYRUVATE-FLAVODOXIN OXIDOREDUCTASE-RELATED"/>
    <property type="match status" value="1"/>
</dbReference>
<evidence type="ECO:0000313" key="16">
    <source>
        <dbReference type="Proteomes" id="UP000460272"/>
    </source>
</evidence>
<dbReference type="Gene3D" id="3.30.70.20">
    <property type="match status" value="1"/>
</dbReference>